<dbReference type="Gene3D" id="3.30.1060.10">
    <property type="entry name" value="Peptide methionine sulphoxide reductase MsrA"/>
    <property type="match status" value="1"/>
</dbReference>
<reference evidence="6" key="2">
    <citation type="submission" date="2020-01" db="EMBL/GenBank/DDBJ databases">
        <authorList>
            <person name="Perkins V."/>
            <person name="Lessard M.-H."/>
            <person name="Dugat-Bony E."/>
            <person name="Frenette M."/>
            <person name="Labrie S."/>
        </authorList>
    </citation>
    <scope>NUCLEOTIDE SEQUENCE</scope>
    <source>
        <strain evidence="6">LMA-70</strain>
    </source>
</reference>
<dbReference type="InterPro" id="IPR036509">
    <property type="entry name" value="Met_Sox_Rdtase_MsrA_sf"/>
</dbReference>
<dbReference type="EC" id="1.8.4.11" evidence="2"/>
<comment type="caution">
    <text evidence="6">The sequence shown here is derived from an EMBL/GenBank/DDBJ whole genome shotgun (WGS) entry which is preliminary data.</text>
</comment>
<evidence type="ECO:0000256" key="4">
    <source>
        <dbReference type="ARBA" id="ARBA00030643"/>
    </source>
</evidence>
<organism evidence="6 7">
    <name type="scientific">Geotrichum candidum</name>
    <name type="common">Oospora lactis</name>
    <name type="synonym">Dipodascus geotrichum</name>
    <dbReference type="NCBI Taxonomy" id="1173061"/>
    <lineage>
        <taxon>Eukaryota</taxon>
        <taxon>Fungi</taxon>
        <taxon>Dikarya</taxon>
        <taxon>Ascomycota</taxon>
        <taxon>Saccharomycotina</taxon>
        <taxon>Dipodascomycetes</taxon>
        <taxon>Dipodascales</taxon>
        <taxon>Dipodascaceae</taxon>
        <taxon>Geotrichum</taxon>
    </lineage>
</organism>
<keyword evidence="3" id="KW-0560">Oxidoreductase</keyword>
<dbReference type="PANTHER" id="PTHR43774:SF1">
    <property type="entry name" value="PEPTIDE METHIONINE SULFOXIDE REDUCTASE MSRA 2"/>
    <property type="match status" value="1"/>
</dbReference>
<reference evidence="6" key="1">
    <citation type="journal article" date="2020" name="Front. Microbiol.">
        <title>Phenotypic and Genetic Characterization of the Cheese Ripening Yeast Geotrichum candidum.</title>
        <authorList>
            <person name="Perkins V."/>
            <person name="Vignola S."/>
            <person name="Lessard M.H."/>
            <person name="Plante P.L."/>
            <person name="Corbeil J."/>
            <person name="Dugat-Bony E."/>
            <person name="Frenette M."/>
            <person name="Labrie S."/>
        </authorList>
    </citation>
    <scope>NUCLEOTIDE SEQUENCE</scope>
    <source>
        <strain evidence="6">LMA-70</strain>
    </source>
</reference>
<proteinExistence type="inferred from homology"/>
<dbReference type="GO" id="GO:0008113">
    <property type="term" value="F:peptide-methionine (S)-S-oxide reductase activity"/>
    <property type="evidence" value="ECO:0007669"/>
    <property type="project" value="UniProtKB-EC"/>
</dbReference>
<feature type="domain" description="Peptide methionine sulphoxide reductase MsrA" evidence="5">
    <location>
        <begin position="1"/>
        <end position="79"/>
    </location>
</feature>
<gene>
    <name evidence="6" type="ORF">DV451_003211</name>
</gene>
<dbReference type="InterPro" id="IPR002569">
    <property type="entry name" value="Met_Sox_Rdtase_MsrA_dom"/>
</dbReference>
<dbReference type="SUPFAM" id="SSF55068">
    <property type="entry name" value="Peptide methionine sulfoxide reductase"/>
    <property type="match status" value="1"/>
</dbReference>
<dbReference type="EMBL" id="QQZK01000067">
    <property type="protein sequence ID" value="KAF5098860.1"/>
    <property type="molecule type" value="Genomic_DNA"/>
</dbReference>
<evidence type="ECO:0000259" key="5">
    <source>
        <dbReference type="Pfam" id="PF01625"/>
    </source>
</evidence>
<dbReference type="PANTHER" id="PTHR43774">
    <property type="entry name" value="PEPTIDE METHIONINE SULFOXIDE REDUCTASE"/>
    <property type="match status" value="1"/>
</dbReference>
<evidence type="ECO:0000256" key="2">
    <source>
        <dbReference type="ARBA" id="ARBA00012502"/>
    </source>
</evidence>
<evidence type="ECO:0000256" key="1">
    <source>
        <dbReference type="ARBA" id="ARBA00005591"/>
    </source>
</evidence>
<name>A0A9P5KTR3_GEOCN</name>
<protein>
    <recommendedName>
        <fullName evidence="2">peptide-methionine (S)-S-oxide reductase</fullName>
        <ecNumber evidence="2">1.8.4.11</ecNumber>
    </recommendedName>
    <alternativeName>
        <fullName evidence="4">Peptide-methionine (S)-S-oxide reductase</fullName>
    </alternativeName>
</protein>
<dbReference type="Pfam" id="PF01625">
    <property type="entry name" value="PMSR"/>
    <property type="match status" value="1"/>
</dbReference>
<comment type="similarity">
    <text evidence="1">Belongs to the MsrA Met sulfoxide reductase family.</text>
</comment>
<evidence type="ECO:0000313" key="7">
    <source>
        <dbReference type="Proteomes" id="UP000750522"/>
    </source>
</evidence>
<evidence type="ECO:0000256" key="3">
    <source>
        <dbReference type="ARBA" id="ARBA00023002"/>
    </source>
</evidence>
<dbReference type="AlphaFoldDB" id="A0A9P5KTR3"/>
<sequence length="92" mass="10759">MHDPTSLNKQGRNKGRQYRSAIFVHSEAQIPVIEKVKAEVQKEFYPNAPIVTEVVPVTVFWDAEDYHQLYLENNPDGYHCPSHFYRTEPKLD</sequence>
<dbReference type="Proteomes" id="UP000750522">
    <property type="component" value="Unassembled WGS sequence"/>
</dbReference>
<evidence type="ECO:0000313" key="6">
    <source>
        <dbReference type="EMBL" id="KAF5098860.1"/>
    </source>
</evidence>
<accession>A0A9P5KTR3</accession>